<evidence type="ECO:0000313" key="6">
    <source>
        <dbReference type="EMBL" id="RVU36407.1"/>
    </source>
</evidence>
<dbReference type="OrthoDB" id="9793753at2"/>
<keyword evidence="4" id="KW-0143">Chaperone</keyword>
<dbReference type="RefSeq" id="WP_127765883.1">
    <property type="nucleotide sequence ID" value="NZ_SADE01000002.1"/>
</dbReference>
<dbReference type="Gene3D" id="1.10.287.480">
    <property type="entry name" value="helix hairpin bin"/>
    <property type="match status" value="1"/>
</dbReference>
<proteinExistence type="predicted"/>
<dbReference type="GO" id="GO:0051082">
    <property type="term" value="F:unfolded protein binding"/>
    <property type="evidence" value="ECO:0007669"/>
    <property type="project" value="InterPro"/>
</dbReference>
<keyword evidence="5" id="KW-0676">Redox-active center</keyword>
<keyword evidence="1" id="KW-0963">Cytoplasm</keyword>
<dbReference type="InterPro" id="IPR016153">
    <property type="entry name" value="Heat_shock_Hsp33_N"/>
</dbReference>
<name>A0A3S2VMI2_9PROT</name>
<evidence type="ECO:0000256" key="1">
    <source>
        <dbReference type="ARBA" id="ARBA00022490"/>
    </source>
</evidence>
<dbReference type="InterPro" id="IPR000397">
    <property type="entry name" value="Heat_shock_Hsp33"/>
</dbReference>
<evidence type="ECO:0000256" key="2">
    <source>
        <dbReference type="ARBA" id="ARBA00022833"/>
    </source>
</evidence>
<dbReference type="InterPro" id="IPR016154">
    <property type="entry name" value="Heat_shock_Hsp33_C"/>
</dbReference>
<dbReference type="PANTHER" id="PTHR30111:SF1">
    <property type="entry name" value="33 KDA CHAPERONIN"/>
    <property type="match status" value="1"/>
</dbReference>
<sequence length="320" mass="34343">MTFPKSEISITQDGEAKSVDISTWIQDDVIQPFMIERTGMSGRSVKLGPALDAILGRHDLPEAVSVLLGQFLALAVGLATALKYEGVFTLQTKGDGPVPMMVADVTHDGHVRGFAQVKGDVPSLADASNALIPKLLGAGYLAYTVDFSTSAERHQGIVSLDGASLADVIHHYFEQSAQFDAAVALAAGKDAADRWRASAIVVQHLPAEGGVGGVEIDADDWRRTTTLLGSATSVELLDPDLPPADMLYRLFNEDGVRVFEPRPVQDVCRCSEERMLNALAALNDDEIQEVVKDGAVVMTCEFCNTTRSFTPEVIREAKSA</sequence>
<dbReference type="Pfam" id="PF01430">
    <property type="entry name" value="HSP33"/>
    <property type="match status" value="1"/>
</dbReference>
<dbReference type="PANTHER" id="PTHR30111">
    <property type="entry name" value="33 KDA CHAPERONIN"/>
    <property type="match status" value="1"/>
</dbReference>
<reference evidence="7" key="1">
    <citation type="submission" date="2019-01" db="EMBL/GenBank/DDBJ databases">
        <title>Gri0909 isolated from a small marine red alga.</title>
        <authorList>
            <person name="Kim J."/>
            <person name="Jeong S.E."/>
            <person name="Jeon C.O."/>
        </authorList>
    </citation>
    <scope>NUCLEOTIDE SEQUENCE [LARGE SCALE GENOMIC DNA]</scope>
    <source>
        <strain evidence="7">Gri0909</strain>
    </source>
</reference>
<evidence type="ECO:0000256" key="5">
    <source>
        <dbReference type="ARBA" id="ARBA00023284"/>
    </source>
</evidence>
<dbReference type="GO" id="GO:0005737">
    <property type="term" value="C:cytoplasm"/>
    <property type="evidence" value="ECO:0007669"/>
    <property type="project" value="InterPro"/>
</dbReference>
<dbReference type="SUPFAM" id="SSF118352">
    <property type="entry name" value="HSP33 redox switch-like"/>
    <property type="match status" value="1"/>
</dbReference>
<evidence type="ECO:0000256" key="4">
    <source>
        <dbReference type="ARBA" id="ARBA00023186"/>
    </source>
</evidence>
<keyword evidence="7" id="KW-1185">Reference proteome</keyword>
<dbReference type="PIRSF" id="PIRSF005261">
    <property type="entry name" value="Heat_shock_Hsp33"/>
    <property type="match status" value="1"/>
</dbReference>
<gene>
    <name evidence="6" type="ORF">EOI86_14475</name>
</gene>
<dbReference type="Proteomes" id="UP000287447">
    <property type="component" value="Unassembled WGS sequence"/>
</dbReference>
<dbReference type="Gene3D" id="3.55.30.10">
    <property type="entry name" value="Hsp33 domain"/>
    <property type="match status" value="1"/>
</dbReference>
<dbReference type="InterPro" id="IPR023212">
    <property type="entry name" value="Hsp33_helix_hairpin_bin_dom_sf"/>
</dbReference>
<dbReference type="GO" id="GO:0042026">
    <property type="term" value="P:protein refolding"/>
    <property type="evidence" value="ECO:0007669"/>
    <property type="project" value="TreeGrafter"/>
</dbReference>
<dbReference type="EMBL" id="SADE01000002">
    <property type="protein sequence ID" value="RVU36407.1"/>
    <property type="molecule type" value="Genomic_DNA"/>
</dbReference>
<evidence type="ECO:0000256" key="3">
    <source>
        <dbReference type="ARBA" id="ARBA00023157"/>
    </source>
</evidence>
<keyword evidence="2" id="KW-0862">Zinc</keyword>
<comment type="caution">
    <text evidence="6">The sequence shown here is derived from an EMBL/GenBank/DDBJ whole genome shotgun (WGS) entry which is preliminary data.</text>
</comment>
<evidence type="ECO:0000313" key="7">
    <source>
        <dbReference type="Proteomes" id="UP000287447"/>
    </source>
</evidence>
<organism evidence="6 7">
    <name type="scientific">Hwanghaeella grinnelliae</name>
    <dbReference type="NCBI Taxonomy" id="2500179"/>
    <lineage>
        <taxon>Bacteria</taxon>
        <taxon>Pseudomonadati</taxon>
        <taxon>Pseudomonadota</taxon>
        <taxon>Alphaproteobacteria</taxon>
        <taxon>Rhodospirillales</taxon>
        <taxon>Rhodospirillaceae</taxon>
        <taxon>Hwanghaeella</taxon>
    </lineage>
</organism>
<accession>A0A3S2VMI2</accession>
<dbReference type="AlphaFoldDB" id="A0A3S2VMI2"/>
<dbReference type="SUPFAM" id="SSF64397">
    <property type="entry name" value="Hsp33 domain"/>
    <property type="match status" value="1"/>
</dbReference>
<keyword evidence="3" id="KW-1015">Disulfide bond</keyword>
<dbReference type="GO" id="GO:0044183">
    <property type="term" value="F:protein folding chaperone"/>
    <property type="evidence" value="ECO:0007669"/>
    <property type="project" value="TreeGrafter"/>
</dbReference>
<dbReference type="Gene3D" id="3.90.1280.10">
    <property type="entry name" value="HSP33 redox switch-like"/>
    <property type="match status" value="1"/>
</dbReference>
<protein>
    <submittedName>
        <fullName evidence="6">Molecular chaperone Hsp33</fullName>
    </submittedName>
</protein>
<dbReference type="CDD" id="cd00498">
    <property type="entry name" value="Hsp33"/>
    <property type="match status" value="1"/>
</dbReference>